<evidence type="ECO:0000313" key="1">
    <source>
        <dbReference type="EMBL" id="HJC73576.1"/>
    </source>
</evidence>
<sequence>MPKYYEFKVAGYYLYFTSHCVIECMHVHASDRKLTEAGSAKFFVENTGETVLKNRGILTDKEIRIIQRFIKQNYQEMYLKWAEYSSEGFYNEFK</sequence>
<gene>
    <name evidence="1" type="ORF">H9697_01300</name>
</gene>
<name>A0A9D2Q700_9FIRM</name>
<dbReference type="InterPro" id="IPR025427">
    <property type="entry name" value="DUF4160"/>
</dbReference>
<accession>A0A9D2Q700</accession>
<protein>
    <submittedName>
        <fullName evidence="1">DUF4160 domain-containing protein</fullName>
    </submittedName>
</protein>
<dbReference type="AlphaFoldDB" id="A0A9D2Q700"/>
<reference evidence="1" key="1">
    <citation type="journal article" date="2021" name="PeerJ">
        <title>Extensive microbial diversity within the chicken gut microbiome revealed by metagenomics and culture.</title>
        <authorList>
            <person name="Gilroy R."/>
            <person name="Ravi A."/>
            <person name="Getino M."/>
            <person name="Pursley I."/>
            <person name="Horton D.L."/>
            <person name="Alikhan N.F."/>
            <person name="Baker D."/>
            <person name="Gharbi K."/>
            <person name="Hall N."/>
            <person name="Watson M."/>
            <person name="Adriaenssens E.M."/>
            <person name="Foster-Nyarko E."/>
            <person name="Jarju S."/>
            <person name="Secka A."/>
            <person name="Antonio M."/>
            <person name="Oren A."/>
            <person name="Chaudhuri R.R."/>
            <person name="La Ragione R."/>
            <person name="Hildebrand F."/>
            <person name="Pallen M.J."/>
        </authorList>
    </citation>
    <scope>NUCLEOTIDE SEQUENCE</scope>
    <source>
        <strain evidence="1">CHK196-7946</strain>
    </source>
</reference>
<dbReference type="Pfam" id="PF13711">
    <property type="entry name" value="DUF4160"/>
    <property type="match status" value="1"/>
</dbReference>
<comment type="caution">
    <text evidence="1">The sequence shown here is derived from an EMBL/GenBank/DDBJ whole genome shotgun (WGS) entry which is preliminary data.</text>
</comment>
<evidence type="ECO:0000313" key="2">
    <source>
        <dbReference type="Proteomes" id="UP000823902"/>
    </source>
</evidence>
<dbReference type="Proteomes" id="UP000823902">
    <property type="component" value="Unassembled WGS sequence"/>
</dbReference>
<organism evidence="1 2">
    <name type="scientific">Candidatus Mediterraneibacter faecavium</name>
    <dbReference type="NCBI Taxonomy" id="2838668"/>
    <lineage>
        <taxon>Bacteria</taxon>
        <taxon>Bacillati</taxon>
        <taxon>Bacillota</taxon>
        <taxon>Clostridia</taxon>
        <taxon>Lachnospirales</taxon>
        <taxon>Lachnospiraceae</taxon>
        <taxon>Mediterraneibacter</taxon>
    </lineage>
</organism>
<reference evidence="1" key="2">
    <citation type="submission" date="2021-04" db="EMBL/GenBank/DDBJ databases">
        <authorList>
            <person name="Gilroy R."/>
        </authorList>
    </citation>
    <scope>NUCLEOTIDE SEQUENCE</scope>
    <source>
        <strain evidence="1">CHK196-7946</strain>
    </source>
</reference>
<dbReference type="EMBL" id="DWVY01000004">
    <property type="protein sequence ID" value="HJC73576.1"/>
    <property type="molecule type" value="Genomic_DNA"/>
</dbReference>
<proteinExistence type="predicted"/>